<sequence>MSRSLVPTIPPAASRPGEAISPAAARSSTRHENLNLGFAIETGAVGANLDLFAEGRRLQARMIQSDQRHFLFDSLPDDAFARSACMAVARNGDEVFGTVLAHPDADGALLVRTLIVNPAYAGLRMGSALASAVILDAFVRGVSFASVTCAVRVLRDGGLNKPSAKSLDRIGFATEPGIHKARLAGTLRDRHLVPTAEVDEFGYFVRYVRLRGVRAEVVDRSVAMLAEWRDIPIPLDRLLAE</sequence>
<dbReference type="SUPFAM" id="SSF55729">
    <property type="entry name" value="Acyl-CoA N-acyltransferases (Nat)"/>
    <property type="match status" value="1"/>
</dbReference>
<name>A0ABT0DBT4_9HYPH</name>
<keyword evidence="4" id="KW-1185">Reference proteome</keyword>
<dbReference type="Proteomes" id="UP001203284">
    <property type="component" value="Unassembled WGS sequence"/>
</dbReference>
<evidence type="ECO:0000256" key="1">
    <source>
        <dbReference type="SAM" id="MobiDB-lite"/>
    </source>
</evidence>
<comment type="caution">
    <text evidence="3">The sequence shown here is derived from an EMBL/GenBank/DDBJ whole genome shotgun (WGS) entry which is preliminary data.</text>
</comment>
<evidence type="ECO:0000313" key="3">
    <source>
        <dbReference type="EMBL" id="MCK0197422.1"/>
    </source>
</evidence>
<reference evidence="3 4" key="1">
    <citation type="submission" date="2022-04" db="EMBL/GenBank/DDBJ databases">
        <authorList>
            <person name="Grouzdev D.S."/>
            <person name="Pantiukh K.S."/>
            <person name="Krutkina M.S."/>
        </authorList>
    </citation>
    <scope>NUCLEOTIDE SEQUENCE [LARGE SCALE GENOMIC DNA]</scope>
    <source>
        <strain evidence="3 4">6x-1</strain>
    </source>
</reference>
<gene>
    <name evidence="3" type="ORF">MWN34_10905</name>
</gene>
<dbReference type="RefSeq" id="WP_247029166.1">
    <property type="nucleotide sequence ID" value="NZ_JALKCH010000006.1"/>
</dbReference>
<accession>A0ABT0DBT4</accession>
<dbReference type="InterPro" id="IPR016181">
    <property type="entry name" value="Acyl_CoA_acyltransferase"/>
</dbReference>
<feature type="domain" description="N-acetyltransferase" evidence="2">
    <location>
        <begin position="38"/>
        <end position="194"/>
    </location>
</feature>
<dbReference type="InterPro" id="IPR000182">
    <property type="entry name" value="GNAT_dom"/>
</dbReference>
<dbReference type="PROSITE" id="PS51186">
    <property type="entry name" value="GNAT"/>
    <property type="match status" value="1"/>
</dbReference>
<evidence type="ECO:0000259" key="2">
    <source>
        <dbReference type="PROSITE" id="PS51186"/>
    </source>
</evidence>
<evidence type="ECO:0000313" key="4">
    <source>
        <dbReference type="Proteomes" id="UP001203284"/>
    </source>
</evidence>
<proteinExistence type="predicted"/>
<dbReference type="EMBL" id="JALKCH010000006">
    <property type="protein sequence ID" value="MCK0197422.1"/>
    <property type="molecule type" value="Genomic_DNA"/>
</dbReference>
<protein>
    <recommendedName>
        <fullName evidence="2">N-acetyltransferase domain-containing protein</fullName>
    </recommendedName>
</protein>
<feature type="region of interest" description="Disordered" evidence="1">
    <location>
        <begin position="1"/>
        <end position="26"/>
    </location>
</feature>
<organism evidence="3 4">
    <name type="scientific">Ancylobacter crimeensis</name>
    <dbReference type="NCBI Taxonomy" id="2579147"/>
    <lineage>
        <taxon>Bacteria</taxon>
        <taxon>Pseudomonadati</taxon>
        <taxon>Pseudomonadota</taxon>
        <taxon>Alphaproteobacteria</taxon>
        <taxon>Hyphomicrobiales</taxon>
        <taxon>Xanthobacteraceae</taxon>
        <taxon>Ancylobacter</taxon>
    </lineage>
</organism>
<dbReference type="Pfam" id="PF00583">
    <property type="entry name" value="Acetyltransf_1"/>
    <property type="match status" value="1"/>
</dbReference>
<dbReference type="Gene3D" id="3.40.630.30">
    <property type="match status" value="1"/>
</dbReference>